<dbReference type="InterPro" id="IPR000531">
    <property type="entry name" value="Beta-barrel_TonB"/>
</dbReference>
<comment type="similarity">
    <text evidence="10 11">Belongs to the TonB-dependent receptor family.</text>
</comment>
<dbReference type="PROSITE" id="PS52016">
    <property type="entry name" value="TONB_DEPENDENT_REC_3"/>
    <property type="match status" value="1"/>
</dbReference>
<dbReference type="InterPro" id="IPR012910">
    <property type="entry name" value="Plug_dom"/>
</dbReference>
<evidence type="ECO:0000256" key="2">
    <source>
        <dbReference type="ARBA" id="ARBA00022448"/>
    </source>
</evidence>
<dbReference type="AlphaFoldDB" id="A0A934S2B3"/>
<evidence type="ECO:0000256" key="9">
    <source>
        <dbReference type="ARBA" id="ARBA00023237"/>
    </source>
</evidence>
<gene>
    <name evidence="14" type="ORF">JIN87_12920</name>
</gene>
<proteinExistence type="inferred from homology"/>
<evidence type="ECO:0000259" key="13">
    <source>
        <dbReference type="Pfam" id="PF07715"/>
    </source>
</evidence>
<dbReference type="InterPro" id="IPR036942">
    <property type="entry name" value="Beta-barrel_TonB_sf"/>
</dbReference>
<dbReference type="GO" id="GO:0015344">
    <property type="term" value="F:siderophore uptake transmembrane transporter activity"/>
    <property type="evidence" value="ECO:0007669"/>
    <property type="project" value="TreeGrafter"/>
</dbReference>
<keyword evidence="7 10" id="KW-0472">Membrane</keyword>
<dbReference type="Gene3D" id="2.40.170.20">
    <property type="entry name" value="TonB-dependent receptor, beta-barrel domain"/>
    <property type="match status" value="1"/>
</dbReference>
<dbReference type="Gene3D" id="2.170.130.10">
    <property type="entry name" value="TonB-dependent receptor, plug domain"/>
    <property type="match status" value="1"/>
</dbReference>
<keyword evidence="6 11" id="KW-0798">TonB box</keyword>
<sequence>MIESIRNLFLGSLKSAAIICCPFSLFGSEMDIASLSLDQLMEVEVTTPGKVPEAIRDTPASIYLVTRDDIETFGYQDLTEVLTNVPGFYNIDNYTGVGGNFGVRGYWNSRDQNSGLAILVNGVPQMRPDLFTTPMEGINVPVEAIDRIEVSKGPNSVVYGNGAFFGAINIITDGSYSDDQLSVSHGSNDTTRVSGRYSEFGDDYHVIMNFGYTETDSYDYDLLDMVGPVRSMLLPNFGVSADNSSLDGRLEKERAFFQVSAAWKQFYLDYTLNKSEIESFSGFPAVDEGNLRDSELERIMVGADVPLGDYSWDTKLTYFSYYHEEYFDALFPGFYGLNSRDFDNWELESLLTYDSGEKLRFLLGVNYQRMQNFLEYTDVPAVGLINESVVIDDRDMHSFFGQLNYDLSDAWKLVAGYRLEEMGSFDRFVFVDEPIDGTPLPSGPNGGFQNGTPRASLIYQPNDSDVLKFMVGDATKIPAFNARNFSNEKIRTAEVNYSWASEASLVSVSLFYNSLSDLLIETLDVTPSGLVDMDRIFGGEADSIGIELLARQEFSERVRGEFGVTWQDSESDATPDETLSYSPEIVAHAKLSYREGNFSASALGQYVDEMRPFYNLDTLGSPLVAGGYFGDTSDDYFLVDLNARLDKVWKSVFLNLHVRNVFDSEVRYPNNPINGLLLDRGTIGHGRRIDVSAGLRF</sequence>
<keyword evidence="4 10" id="KW-0812">Transmembrane</keyword>
<comment type="subcellular location">
    <subcellularLocation>
        <location evidence="1 10">Cell outer membrane</location>
        <topology evidence="1 10">Multi-pass membrane protein</topology>
    </subcellularLocation>
</comment>
<feature type="domain" description="TonB-dependent receptor plug" evidence="13">
    <location>
        <begin position="55"/>
        <end position="166"/>
    </location>
</feature>
<reference evidence="14" key="1">
    <citation type="submission" date="2021-01" db="EMBL/GenBank/DDBJ databases">
        <title>Modified the classification status of verrucomicrobia.</title>
        <authorList>
            <person name="Feng X."/>
        </authorList>
    </citation>
    <scope>NUCLEOTIDE SEQUENCE</scope>
    <source>
        <strain evidence="14">KCTC 13126</strain>
    </source>
</reference>
<evidence type="ECO:0000256" key="3">
    <source>
        <dbReference type="ARBA" id="ARBA00022452"/>
    </source>
</evidence>
<feature type="domain" description="TonB-dependent receptor-like beta-barrel" evidence="12">
    <location>
        <begin position="279"/>
        <end position="660"/>
    </location>
</feature>
<dbReference type="SUPFAM" id="SSF56935">
    <property type="entry name" value="Porins"/>
    <property type="match status" value="1"/>
</dbReference>
<dbReference type="InterPro" id="IPR039426">
    <property type="entry name" value="TonB-dep_rcpt-like"/>
</dbReference>
<keyword evidence="5" id="KW-0732">Signal</keyword>
<keyword evidence="3 10" id="KW-1134">Transmembrane beta strand</keyword>
<keyword evidence="8 14" id="KW-0675">Receptor</keyword>
<evidence type="ECO:0000256" key="11">
    <source>
        <dbReference type="RuleBase" id="RU003357"/>
    </source>
</evidence>
<keyword evidence="2 10" id="KW-0813">Transport</keyword>
<dbReference type="Pfam" id="PF00593">
    <property type="entry name" value="TonB_dep_Rec_b-barrel"/>
    <property type="match status" value="1"/>
</dbReference>
<evidence type="ECO:0000256" key="1">
    <source>
        <dbReference type="ARBA" id="ARBA00004571"/>
    </source>
</evidence>
<evidence type="ECO:0000256" key="6">
    <source>
        <dbReference type="ARBA" id="ARBA00023077"/>
    </source>
</evidence>
<dbReference type="Proteomes" id="UP000617628">
    <property type="component" value="Unassembled WGS sequence"/>
</dbReference>
<accession>A0A934S2B3</accession>
<protein>
    <submittedName>
        <fullName evidence="14">TonB-dependent receptor</fullName>
    </submittedName>
</protein>
<dbReference type="GO" id="GO:0044718">
    <property type="term" value="P:siderophore transmembrane transport"/>
    <property type="evidence" value="ECO:0007669"/>
    <property type="project" value="TreeGrafter"/>
</dbReference>
<evidence type="ECO:0000313" key="15">
    <source>
        <dbReference type="Proteomes" id="UP000617628"/>
    </source>
</evidence>
<dbReference type="RefSeq" id="WP_200355987.1">
    <property type="nucleotide sequence ID" value="NZ_JAENIL010000022.1"/>
</dbReference>
<keyword evidence="9 10" id="KW-0998">Cell outer membrane</keyword>
<organism evidence="14 15">
    <name type="scientific">Pelagicoccus mobilis</name>
    <dbReference type="NCBI Taxonomy" id="415221"/>
    <lineage>
        <taxon>Bacteria</taxon>
        <taxon>Pseudomonadati</taxon>
        <taxon>Verrucomicrobiota</taxon>
        <taxon>Opitutia</taxon>
        <taxon>Puniceicoccales</taxon>
        <taxon>Pelagicoccaceae</taxon>
        <taxon>Pelagicoccus</taxon>
    </lineage>
</organism>
<keyword evidence="15" id="KW-1185">Reference proteome</keyword>
<dbReference type="EMBL" id="JAENIL010000022">
    <property type="protein sequence ID" value="MBK1877773.1"/>
    <property type="molecule type" value="Genomic_DNA"/>
</dbReference>
<evidence type="ECO:0000256" key="4">
    <source>
        <dbReference type="ARBA" id="ARBA00022692"/>
    </source>
</evidence>
<dbReference type="PANTHER" id="PTHR30069">
    <property type="entry name" value="TONB-DEPENDENT OUTER MEMBRANE RECEPTOR"/>
    <property type="match status" value="1"/>
</dbReference>
<name>A0A934S2B3_9BACT</name>
<comment type="caution">
    <text evidence="14">The sequence shown here is derived from an EMBL/GenBank/DDBJ whole genome shotgun (WGS) entry which is preliminary data.</text>
</comment>
<evidence type="ECO:0000313" key="14">
    <source>
        <dbReference type="EMBL" id="MBK1877773.1"/>
    </source>
</evidence>
<evidence type="ECO:0000256" key="7">
    <source>
        <dbReference type="ARBA" id="ARBA00023136"/>
    </source>
</evidence>
<dbReference type="InterPro" id="IPR037066">
    <property type="entry name" value="Plug_dom_sf"/>
</dbReference>
<dbReference type="Pfam" id="PF07715">
    <property type="entry name" value="Plug"/>
    <property type="match status" value="1"/>
</dbReference>
<evidence type="ECO:0000259" key="12">
    <source>
        <dbReference type="Pfam" id="PF00593"/>
    </source>
</evidence>
<dbReference type="PANTHER" id="PTHR30069:SF29">
    <property type="entry name" value="HEMOGLOBIN AND HEMOGLOBIN-HAPTOGLOBIN-BINDING PROTEIN 1-RELATED"/>
    <property type="match status" value="1"/>
</dbReference>
<evidence type="ECO:0000256" key="8">
    <source>
        <dbReference type="ARBA" id="ARBA00023170"/>
    </source>
</evidence>
<evidence type="ECO:0000256" key="10">
    <source>
        <dbReference type="PROSITE-ProRule" id="PRU01360"/>
    </source>
</evidence>
<dbReference type="GO" id="GO:0009279">
    <property type="term" value="C:cell outer membrane"/>
    <property type="evidence" value="ECO:0007669"/>
    <property type="project" value="UniProtKB-SubCell"/>
</dbReference>
<evidence type="ECO:0000256" key="5">
    <source>
        <dbReference type="ARBA" id="ARBA00022729"/>
    </source>
</evidence>